<dbReference type="Proteomes" id="UP000785200">
    <property type="component" value="Unassembled WGS sequence"/>
</dbReference>
<dbReference type="InterPro" id="IPR051961">
    <property type="entry name" value="Fungal_Metabolite_Diox"/>
</dbReference>
<keyword evidence="2" id="KW-1185">Reference proteome</keyword>
<dbReference type="InterPro" id="IPR008775">
    <property type="entry name" value="Phytyl_CoA_dOase-like"/>
</dbReference>
<dbReference type="GO" id="GO:0051213">
    <property type="term" value="F:dioxygenase activity"/>
    <property type="evidence" value="ECO:0007669"/>
    <property type="project" value="UniProtKB-KW"/>
</dbReference>
<name>A0A9P7B0K6_9HELO</name>
<gene>
    <name evidence="1" type="ORF">D0Z07_0851</name>
</gene>
<accession>A0A9P7B0K6</accession>
<dbReference type="EMBL" id="VNKQ01000003">
    <property type="protein sequence ID" value="KAG0652169.1"/>
    <property type="molecule type" value="Genomic_DNA"/>
</dbReference>
<protein>
    <submittedName>
        <fullName evidence="1">Dioxygenase</fullName>
    </submittedName>
</protein>
<dbReference type="SUPFAM" id="SSF51197">
    <property type="entry name" value="Clavaminate synthase-like"/>
    <property type="match status" value="1"/>
</dbReference>
<reference evidence="1" key="1">
    <citation type="submission" date="2019-07" db="EMBL/GenBank/DDBJ databases">
        <title>Hyphodiscus hymeniophilus genome sequencing and assembly.</title>
        <authorList>
            <person name="Kramer G."/>
            <person name="Nodwell J."/>
        </authorList>
    </citation>
    <scope>NUCLEOTIDE SEQUENCE</scope>
    <source>
        <strain evidence="1">ATCC 34498</strain>
    </source>
</reference>
<sequence length="324" mass="36671">MGSVENRLYDQEIHKIIIPEEVRQNGKATNEIIAEGISFLHRDGIVVLENAIDTAHLDTLNALLSKEALEIAQDPDHHFNFGKETRNMDQAPPPRKDLMFKDVWCNPFAAAILAGVLGPRPVVHYANGNTALKATGRQPVHSDCEFKHPNFLFAMVVNVNLVDTSSENGATEFWLGSHHCSTSAEHAGDATVEEMFEIKKEHIETRRKHSPPIQTTTKKGSLIIRDLRLWHAGMPNKTDDPRVMLAFVVEPAWYQGKGLVKLPKSVKELVESWDDELQFAADWVDEVDHKKIRSTDTSFDTDNIQLNKYREELLYRPAYIPATF</sequence>
<dbReference type="PANTHER" id="PTHR37563">
    <property type="entry name" value="PHYTANOYL-COA DIOXYGENASE FAMILY PROTEIN (AFU_ORTHOLOGUE AFUA_2G03330)"/>
    <property type="match status" value="1"/>
</dbReference>
<keyword evidence="1" id="KW-0560">Oxidoreductase</keyword>
<dbReference type="PANTHER" id="PTHR37563:SF2">
    <property type="entry name" value="PHYTANOYL-COA DIOXYGENASE FAMILY PROTEIN (AFU_ORTHOLOGUE AFUA_2G03330)"/>
    <property type="match status" value="1"/>
</dbReference>
<evidence type="ECO:0000313" key="2">
    <source>
        <dbReference type="Proteomes" id="UP000785200"/>
    </source>
</evidence>
<dbReference type="AlphaFoldDB" id="A0A9P7B0K6"/>
<comment type="caution">
    <text evidence="1">The sequence shown here is derived from an EMBL/GenBank/DDBJ whole genome shotgun (WGS) entry which is preliminary data.</text>
</comment>
<keyword evidence="1" id="KW-0223">Dioxygenase</keyword>
<proteinExistence type="predicted"/>
<dbReference type="Gene3D" id="2.60.120.620">
    <property type="entry name" value="q2cbj1_9rhob like domain"/>
    <property type="match status" value="1"/>
</dbReference>
<dbReference type="OrthoDB" id="407832at2759"/>
<dbReference type="Pfam" id="PF05721">
    <property type="entry name" value="PhyH"/>
    <property type="match status" value="1"/>
</dbReference>
<evidence type="ECO:0000313" key="1">
    <source>
        <dbReference type="EMBL" id="KAG0652169.1"/>
    </source>
</evidence>
<organism evidence="1 2">
    <name type="scientific">Hyphodiscus hymeniophilus</name>
    <dbReference type="NCBI Taxonomy" id="353542"/>
    <lineage>
        <taxon>Eukaryota</taxon>
        <taxon>Fungi</taxon>
        <taxon>Dikarya</taxon>
        <taxon>Ascomycota</taxon>
        <taxon>Pezizomycotina</taxon>
        <taxon>Leotiomycetes</taxon>
        <taxon>Helotiales</taxon>
        <taxon>Hyphodiscaceae</taxon>
        <taxon>Hyphodiscus</taxon>
    </lineage>
</organism>